<evidence type="ECO:0000313" key="1">
    <source>
        <dbReference type="EMBL" id="QIQ14016.1"/>
    </source>
</evidence>
<reference evidence="1" key="1">
    <citation type="submission" date="2018-12" db="EMBL/GenBank/DDBJ databases">
        <authorList>
            <person name="Liu L."/>
        </authorList>
    </citation>
    <scope>NUCLEOTIDE SEQUENCE</scope>
    <source>
        <strain evidence="1">K195</strain>
        <plasmid evidence="1">pK195_rmpA2</plasmid>
    </source>
</reference>
<organism evidence="1">
    <name type="scientific">Klebsiella pneumoniae</name>
    <dbReference type="NCBI Taxonomy" id="573"/>
    <lineage>
        <taxon>Bacteria</taxon>
        <taxon>Pseudomonadati</taxon>
        <taxon>Pseudomonadota</taxon>
        <taxon>Gammaproteobacteria</taxon>
        <taxon>Enterobacterales</taxon>
        <taxon>Enterobacteriaceae</taxon>
        <taxon>Klebsiella/Raoultella group</taxon>
        <taxon>Klebsiella</taxon>
        <taxon>Klebsiella pneumoniae complex</taxon>
    </lineage>
</organism>
<geneLocation type="plasmid" evidence="1">
    <name>pK195_rmpA2</name>
</geneLocation>
<accession>A0A6G9HSH5</accession>
<keyword evidence="1" id="KW-0614">Plasmid</keyword>
<name>A0A6G9HSH5_KLEPN</name>
<dbReference type="EMBL" id="MK347228">
    <property type="protein sequence ID" value="QIQ14016.1"/>
    <property type="molecule type" value="Genomic_DNA"/>
</dbReference>
<protein>
    <submittedName>
        <fullName evidence="1">Uncharacterized protein</fullName>
    </submittedName>
</protein>
<dbReference type="AlphaFoldDB" id="A0A6G9HSH5"/>
<proteinExistence type="predicted"/>
<sequence>MSTIHLITTCAKRKAGPVHDTVFPYHTTDTEIAYQQWKSLVQSRFTTCNDDIKETENIYCSAHWRFVARGLEYIYTSGSICPPPALDFNLLNLISDGYYEKINFSELTTLAHSVDISLISDFKNISIAGIT</sequence>